<reference evidence="2" key="1">
    <citation type="journal article" date="2012" name="Proc. Natl. Acad. Sci. U.S.A.">
        <title>Antigenic diversity is generated by distinct evolutionary mechanisms in African trypanosome species.</title>
        <authorList>
            <person name="Jackson A.P."/>
            <person name="Berry A."/>
            <person name="Aslett M."/>
            <person name="Allison H.C."/>
            <person name="Burton P."/>
            <person name="Vavrova-Anderson J."/>
            <person name="Brown R."/>
            <person name="Browne H."/>
            <person name="Corton N."/>
            <person name="Hauser H."/>
            <person name="Gamble J."/>
            <person name="Gilderthorp R."/>
            <person name="Marcello L."/>
            <person name="McQuillan J."/>
            <person name="Otto T.D."/>
            <person name="Quail M.A."/>
            <person name="Sanders M.J."/>
            <person name="van Tonder A."/>
            <person name="Ginger M.L."/>
            <person name="Field M.C."/>
            <person name="Barry J.D."/>
            <person name="Hertz-Fowler C."/>
            <person name="Berriman M."/>
        </authorList>
    </citation>
    <scope>NUCLEOTIDE SEQUENCE</scope>
    <source>
        <strain evidence="2">IL3000</strain>
    </source>
</reference>
<keyword evidence="1" id="KW-0472">Membrane</keyword>
<keyword evidence="1" id="KW-0812">Transmembrane</keyword>
<sequence length="313" mass="34601">MSPSKPTDFRHPKCEYLTGIYALNSTKMGKHCDLRATGQPRGSDRLNVWASALSNPLSCVACKLQVKATENTLIYHLTTTYRIEKASDTVFSFIFPLTACDGTLSSFLARINKKIIMWELARVVSSPGEWPLLLNPAADNIGDPLRGGSENNGSKASVVYIVAPTVSNLLDKGEAEVGQEVQVEIRWTTKSVRRCTNVSAIVVAYPFACAPRLPGTIVYHTAFSREVKMVNSANSRTGIHALDWKARGKRCLVRLDEDDTNIMLKREDGLFVLTFFFENALESDQQCGVYALVLAVAVVALCVWFFLTKDLVL</sequence>
<gene>
    <name evidence="2" type="ORF">TCIL3000_4_1120</name>
</gene>
<protein>
    <submittedName>
        <fullName evidence="2">Uncharacterized protein</fullName>
    </submittedName>
</protein>
<dbReference type="VEuPathDB" id="TriTrypDB:TcIL3000_4_1120"/>
<accession>G0UKX3</accession>
<evidence type="ECO:0000256" key="1">
    <source>
        <dbReference type="SAM" id="Phobius"/>
    </source>
</evidence>
<dbReference type="EMBL" id="HE575317">
    <property type="protein sequence ID" value="CCC90028.1"/>
    <property type="molecule type" value="Genomic_DNA"/>
</dbReference>
<dbReference type="AlphaFoldDB" id="G0UKX3"/>
<feature type="transmembrane region" description="Helical" evidence="1">
    <location>
        <begin position="288"/>
        <end position="307"/>
    </location>
</feature>
<evidence type="ECO:0000313" key="2">
    <source>
        <dbReference type="EMBL" id="CCC90028.1"/>
    </source>
</evidence>
<proteinExistence type="predicted"/>
<keyword evidence="1" id="KW-1133">Transmembrane helix</keyword>
<organism evidence="2">
    <name type="scientific">Trypanosoma congolense (strain IL3000)</name>
    <dbReference type="NCBI Taxonomy" id="1068625"/>
    <lineage>
        <taxon>Eukaryota</taxon>
        <taxon>Discoba</taxon>
        <taxon>Euglenozoa</taxon>
        <taxon>Kinetoplastea</taxon>
        <taxon>Metakinetoplastina</taxon>
        <taxon>Trypanosomatida</taxon>
        <taxon>Trypanosomatidae</taxon>
        <taxon>Trypanosoma</taxon>
        <taxon>Nannomonas</taxon>
    </lineage>
</organism>
<name>G0UKX3_TRYCI</name>